<dbReference type="PANTHER" id="PTHR34610:SF3">
    <property type="entry name" value="SSL7007 PROTEIN"/>
    <property type="match status" value="1"/>
</dbReference>
<dbReference type="AlphaFoldDB" id="A0A2W5ECF3"/>
<reference evidence="2 3" key="1">
    <citation type="submission" date="2017-11" db="EMBL/GenBank/DDBJ databases">
        <title>Infants hospitalized years apart are colonized by the same room-sourced microbial strains.</title>
        <authorList>
            <person name="Brooks B."/>
            <person name="Olm M.R."/>
            <person name="Firek B.A."/>
            <person name="Baker R."/>
            <person name="Thomas B.C."/>
            <person name="Morowitz M.J."/>
            <person name="Banfield J.F."/>
        </authorList>
    </citation>
    <scope>NUCLEOTIDE SEQUENCE [LARGE SCALE GENOMIC DNA]</scope>
    <source>
        <strain evidence="2">S2_009_000_R2_76</strain>
    </source>
</reference>
<dbReference type="InterPro" id="IPR002716">
    <property type="entry name" value="PIN_dom"/>
</dbReference>
<feature type="non-terminal residue" evidence="2">
    <location>
        <position position="1"/>
    </location>
</feature>
<accession>A0A2W5ECF3</accession>
<evidence type="ECO:0000313" key="2">
    <source>
        <dbReference type="EMBL" id="PZP42005.1"/>
    </source>
</evidence>
<feature type="domain" description="PIN" evidence="1">
    <location>
        <begin position="2"/>
        <end position="87"/>
    </location>
</feature>
<evidence type="ECO:0000259" key="1">
    <source>
        <dbReference type="Pfam" id="PF13470"/>
    </source>
</evidence>
<dbReference type="Proteomes" id="UP000249645">
    <property type="component" value="Unassembled WGS sequence"/>
</dbReference>
<gene>
    <name evidence="2" type="ORF">DI598_17430</name>
</gene>
<sequence>PIWQAFIAGKYELAVSEDILHEYEEILQEHSAHGVAELVMDIFAESPDIVYQHVYYNWDAIKKDQDDNKFFDVAVAASVDFLVTNDAHFKEAARLKFPKVNIVSADAFLKVLEN</sequence>
<proteinExistence type="predicted"/>
<dbReference type="Pfam" id="PF13470">
    <property type="entry name" value="PIN_3"/>
    <property type="match status" value="1"/>
</dbReference>
<protein>
    <submittedName>
        <fullName evidence="2">Nucleotide-binding protein</fullName>
    </submittedName>
</protein>
<dbReference type="InterPro" id="IPR002850">
    <property type="entry name" value="PIN_toxin-like"/>
</dbReference>
<name>A0A2W5ECF3_9SPHI</name>
<comment type="caution">
    <text evidence="2">The sequence shown here is derived from an EMBL/GenBank/DDBJ whole genome shotgun (WGS) entry which is preliminary data.</text>
</comment>
<organism evidence="2 3">
    <name type="scientific">Pseudopedobacter saltans</name>
    <dbReference type="NCBI Taxonomy" id="151895"/>
    <lineage>
        <taxon>Bacteria</taxon>
        <taxon>Pseudomonadati</taxon>
        <taxon>Bacteroidota</taxon>
        <taxon>Sphingobacteriia</taxon>
        <taxon>Sphingobacteriales</taxon>
        <taxon>Sphingobacteriaceae</taxon>
        <taxon>Pseudopedobacter</taxon>
    </lineage>
</organism>
<dbReference type="PANTHER" id="PTHR34610">
    <property type="entry name" value="SSL7007 PROTEIN"/>
    <property type="match status" value="1"/>
</dbReference>
<evidence type="ECO:0000313" key="3">
    <source>
        <dbReference type="Proteomes" id="UP000249645"/>
    </source>
</evidence>
<dbReference type="EMBL" id="QFOI01000461">
    <property type="protein sequence ID" value="PZP42005.1"/>
    <property type="molecule type" value="Genomic_DNA"/>
</dbReference>